<proteinExistence type="predicted"/>
<dbReference type="EMBL" id="VFNX01000002">
    <property type="protein sequence ID" value="TQK86592.1"/>
    <property type="molecule type" value="Genomic_DNA"/>
</dbReference>
<feature type="transmembrane region" description="Helical" evidence="2">
    <location>
        <begin position="93"/>
        <end position="112"/>
    </location>
</feature>
<dbReference type="Proteomes" id="UP000318103">
    <property type="component" value="Unassembled WGS sequence"/>
</dbReference>
<keyword evidence="2" id="KW-1133">Transmembrane helix</keyword>
<dbReference type="OrthoDB" id="4140120at2"/>
<keyword evidence="4" id="KW-1185">Reference proteome</keyword>
<sequence length="373" mass="39247">MHRSPLPALMARFGRAGGAEAARAAVAAALTWQICARLLHISAPYAGAVAAVLIVETTVVATVSAATRYAAGCLLGVLLALPGALYAEPGALYAEPGVVGLAVVVFASALVARHAFLGHHGLHVPMTALIAFALVRGRHPDELAAHLAEIVLGLALGPACSLLLFPAVRVRSAERALEELRLLVARNLDGLADAVVRHERPRTVLGPAWEDDLGTALTRARACVAEAHESLRWNVRPTARRRRWHLDDRVLGTLTDVAGQVTATGRLLDAHPGAAEDPGSGSAFAQPYARLLRTTALRAYSCRGGRPHPALPAARHALARLGAPGCDPPERAGTDQRLLRPLESALTCLSAPAPTPPARAHRLLAPLRPSPRR</sequence>
<accession>A0A542TIB3</accession>
<feature type="transmembrane region" description="Helical" evidence="2">
    <location>
        <begin position="45"/>
        <end position="62"/>
    </location>
</feature>
<keyword evidence="2" id="KW-0472">Membrane</keyword>
<organism evidence="3 4">
    <name type="scientific">Streptomyces puniciscabiei</name>
    <dbReference type="NCBI Taxonomy" id="164348"/>
    <lineage>
        <taxon>Bacteria</taxon>
        <taxon>Bacillati</taxon>
        <taxon>Actinomycetota</taxon>
        <taxon>Actinomycetes</taxon>
        <taxon>Kitasatosporales</taxon>
        <taxon>Streptomycetaceae</taxon>
        <taxon>Streptomyces</taxon>
    </lineage>
</organism>
<name>A0A542TIB3_9ACTN</name>
<gene>
    <name evidence="3" type="ORF">FB563_6739</name>
</gene>
<feature type="region of interest" description="Disordered" evidence="1">
    <location>
        <begin position="351"/>
        <end position="373"/>
    </location>
</feature>
<comment type="caution">
    <text evidence="3">The sequence shown here is derived from an EMBL/GenBank/DDBJ whole genome shotgun (WGS) entry which is preliminary data.</text>
</comment>
<evidence type="ECO:0008006" key="5">
    <source>
        <dbReference type="Google" id="ProtNLM"/>
    </source>
</evidence>
<evidence type="ECO:0000256" key="2">
    <source>
        <dbReference type="SAM" id="Phobius"/>
    </source>
</evidence>
<feature type="transmembrane region" description="Helical" evidence="2">
    <location>
        <begin position="69"/>
        <end position="87"/>
    </location>
</feature>
<dbReference type="AlphaFoldDB" id="A0A542TIB3"/>
<evidence type="ECO:0000313" key="3">
    <source>
        <dbReference type="EMBL" id="TQK86592.1"/>
    </source>
</evidence>
<reference evidence="3 4" key="1">
    <citation type="submission" date="2019-06" db="EMBL/GenBank/DDBJ databases">
        <title>Sequencing the genomes of 1000 actinobacteria strains.</title>
        <authorList>
            <person name="Klenk H.-P."/>
        </authorList>
    </citation>
    <scope>NUCLEOTIDE SEQUENCE [LARGE SCALE GENOMIC DNA]</scope>
    <source>
        <strain evidence="3 4">DSM 41929</strain>
    </source>
</reference>
<protein>
    <recommendedName>
        <fullName evidence="5">Fusaric acid resistance family protein</fullName>
    </recommendedName>
</protein>
<dbReference type="RefSeq" id="WP_055704982.1">
    <property type="nucleotide sequence ID" value="NZ_JBPJFI010000001.1"/>
</dbReference>
<keyword evidence="2" id="KW-0812">Transmembrane</keyword>
<evidence type="ECO:0000313" key="4">
    <source>
        <dbReference type="Proteomes" id="UP000318103"/>
    </source>
</evidence>
<feature type="transmembrane region" description="Helical" evidence="2">
    <location>
        <begin position="143"/>
        <end position="165"/>
    </location>
</feature>
<evidence type="ECO:0000256" key="1">
    <source>
        <dbReference type="SAM" id="MobiDB-lite"/>
    </source>
</evidence>
<dbReference type="STRING" id="164348.BFF78_40090"/>